<organism evidence="2">
    <name type="scientific">Oryza meridionalis</name>
    <dbReference type="NCBI Taxonomy" id="40149"/>
    <lineage>
        <taxon>Eukaryota</taxon>
        <taxon>Viridiplantae</taxon>
        <taxon>Streptophyta</taxon>
        <taxon>Embryophyta</taxon>
        <taxon>Tracheophyta</taxon>
        <taxon>Spermatophyta</taxon>
        <taxon>Magnoliopsida</taxon>
        <taxon>Liliopsida</taxon>
        <taxon>Poales</taxon>
        <taxon>Poaceae</taxon>
        <taxon>BOP clade</taxon>
        <taxon>Oryzoideae</taxon>
        <taxon>Oryzeae</taxon>
        <taxon>Oryzinae</taxon>
        <taxon>Oryza</taxon>
    </lineage>
</organism>
<protein>
    <recommendedName>
        <fullName evidence="4">Pectinesterase inhibitor domain-containing protein</fullName>
    </recommendedName>
</protein>
<dbReference type="Gene3D" id="1.20.120.320">
    <property type="entry name" value="Group V grass pollen allergen"/>
    <property type="match status" value="1"/>
</dbReference>
<dbReference type="InterPro" id="IPR035506">
    <property type="entry name" value="Pollen_allergen/Os"/>
</dbReference>
<proteinExistence type="predicted"/>
<reference evidence="2" key="2">
    <citation type="submission" date="2018-05" db="EMBL/GenBank/DDBJ databases">
        <title>OmerRS3 (Oryza meridionalis Reference Sequence Version 3).</title>
        <authorList>
            <person name="Zhang J."/>
            <person name="Kudrna D."/>
            <person name="Lee S."/>
            <person name="Talag J."/>
            <person name="Welchert J."/>
            <person name="Wing R.A."/>
        </authorList>
    </citation>
    <scope>NUCLEOTIDE SEQUENCE [LARGE SCALE GENOMIC DNA]</scope>
    <source>
        <strain evidence="2">cv. OR44</strain>
    </source>
</reference>
<dbReference type="Proteomes" id="UP000008021">
    <property type="component" value="Chromosome 1"/>
</dbReference>
<name>A0A0E0BZM6_9ORYZ</name>
<dbReference type="HOGENOM" id="CLU_140629_0_0_1"/>
<sequence length="158" mass="16565">MAKVITLILVVIIVSTMLASPVECTNKIAGASPIGISPYNFTTMIDIFKVAMLVPTEDCTTNVEMCISETCSYIRKALDSVVAAALPAKKAETKEATVKMAGIAATMLDTARDSGEKRQVAAVSIAFMLAADAIDAAAPADKFRVMDETFKAAASPIA</sequence>
<reference evidence="2" key="1">
    <citation type="submission" date="2015-04" db="UniProtKB">
        <authorList>
            <consortium name="EnsemblPlants"/>
        </authorList>
    </citation>
    <scope>IDENTIFICATION</scope>
</reference>
<keyword evidence="3" id="KW-1185">Reference proteome</keyword>
<dbReference type="eggNOG" id="ENOG502R4CT">
    <property type="taxonomic scope" value="Eukaryota"/>
</dbReference>
<dbReference type="AlphaFoldDB" id="A0A0E0BZM6"/>
<keyword evidence="1" id="KW-0732">Signal</keyword>
<feature type="signal peptide" evidence="1">
    <location>
        <begin position="1"/>
        <end position="24"/>
    </location>
</feature>
<evidence type="ECO:0008006" key="4">
    <source>
        <dbReference type="Google" id="ProtNLM"/>
    </source>
</evidence>
<evidence type="ECO:0000313" key="2">
    <source>
        <dbReference type="EnsemblPlants" id="OMERI01G08590.1"/>
    </source>
</evidence>
<dbReference type="Gramene" id="OMERI01G08590.1">
    <property type="protein sequence ID" value="OMERI01G08590.1"/>
    <property type="gene ID" value="OMERI01G08590"/>
</dbReference>
<dbReference type="EnsemblPlants" id="OMERI01G08590.1">
    <property type="protein sequence ID" value="OMERI01G08590.1"/>
    <property type="gene ID" value="OMERI01G08590"/>
</dbReference>
<accession>A0A0E0BZM6</accession>
<feature type="chain" id="PRO_5002355277" description="Pectinesterase inhibitor domain-containing protein" evidence="1">
    <location>
        <begin position="25"/>
        <end position="158"/>
    </location>
</feature>
<evidence type="ECO:0000313" key="3">
    <source>
        <dbReference type="Proteomes" id="UP000008021"/>
    </source>
</evidence>
<evidence type="ECO:0000256" key="1">
    <source>
        <dbReference type="SAM" id="SignalP"/>
    </source>
</evidence>